<accession>A0A0A2MS26</accession>
<evidence type="ECO:0000256" key="1">
    <source>
        <dbReference type="ARBA" id="ARBA00022598"/>
    </source>
</evidence>
<keyword evidence="5" id="KW-0030">Aminoacyl-tRNA synthetase</keyword>
<evidence type="ECO:0000256" key="3">
    <source>
        <dbReference type="ARBA" id="ARBA00022840"/>
    </source>
</evidence>
<keyword evidence="8" id="KW-1185">Reference proteome</keyword>
<sequence>MVNIETIVKDWMTKNEIGLGKVMQPFRLSLVGALKEPHLFDIVEMIGKEETIVRLQKAIATQ</sequence>
<dbReference type="GO" id="GO:0004812">
    <property type="term" value="F:aminoacyl-tRNA ligase activity"/>
    <property type="evidence" value="ECO:0007669"/>
    <property type="project" value="UniProtKB-KW"/>
</dbReference>
<evidence type="ECO:0000313" key="8">
    <source>
        <dbReference type="Proteomes" id="UP000030149"/>
    </source>
</evidence>
<name>A0A0A2MS26_9FLAO</name>
<keyword evidence="4" id="KW-0648">Protein biosynthesis</keyword>
<dbReference type="GO" id="GO:0005524">
    <property type="term" value="F:ATP binding"/>
    <property type="evidence" value="ECO:0007669"/>
    <property type="project" value="UniProtKB-KW"/>
</dbReference>
<dbReference type="eggNOG" id="COG1384">
    <property type="taxonomic scope" value="Bacteria"/>
</dbReference>
<dbReference type="InterPro" id="IPR020751">
    <property type="entry name" value="aa-tRNA-synth_I_codon-bd_sub2"/>
</dbReference>
<dbReference type="GO" id="GO:0006412">
    <property type="term" value="P:translation"/>
    <property type="evidence" value="ECO:0007669"/>
    <property type="project" value="UniProtKB-KW"/>
</dbReference>
<reference evidence="8" key="1">
    <citation type="submission" date="2013-09" db="EMBL/GenBank/DDBJ databases">
        <authorList>
            <person name="Zeng Z."/>
            <person name="Chen C."/>
        </authorList>
    </citation>
    <scope>NUCLEOTIDE SEQUENCE [LARGE SCALE GENOMIC DNA]</scope>
    <source>
        <strain evidence="8">DK69</strain>
    </source>
</reference>
<dbReference type="Pfam" id="PF19269">
    <property type="entry name" value="Anticodon_2"/>
    <property type="match status" value="1"/>
</dbReference>
<dbReference type="InterPro" id="IPR045462">
    <property type="entry name" value="aa-tRNA-synth_I_cd-bd"/>
</dbReference>
<keyword evidence="3" id="KW-0067">ATP-binding</keyword>
<feature type="domain" description="Aminoacyl-tRNA synthetase class I anticodon-binding" evidence="6">
    <location>
        <begin position="3"/>
        <end position="59"/>
    </location>
</feature>
<protein>
    <recommendedName>
        <fullName evidence="6">Aminoacyl-tRNA synthetase class I anticodon-binding domain-containing protein</fullName>
    </recommendedName>
</protein>
<comment type="caution">
    <text evidence="7">The sequence shown here is derived from an EMBL/GenBank/DDBJ whole genome shotgun (WGS) entry which is preliminary data.</text>
</comment>
<dbReference type="AlphaFoldDB" id="A0A0A2MS26"/>
<dbReference type="PATRIC" id="fig|1107311.5.peg.893"/>
<dbReference type="Proteomes" id="UP000030149">
    <property type="component" value="Unassembled WGS sequence"/>
</dbReference>
<dbReference type="SUPFAM" id="SSF48163">
    <property type="entry name" value="An anticodon-binding domain of class I aminoacyl-tRNA synthetases"/>
    <property type="match status" value="1"/>
</dbReference>
<dbReference type="GO" id="GO:0000049">
    <property type="term" value="F:tRNA binding"/>
    <property type="evidence" value="ECO:0007669"/>
    <property type="project" value="InterPro"/>
</dbReference>
<proteinExistence type="predicted"/>
<evidence type="ECO:0000256" key="2">
    <source>
        <dbReference type="ARBA" id="ARBA00022741"/>
    </source>
</evidence>
<evidence type="ECO:0000313" key="7">
    <source>
        <dbReference type="EMBL" id="KGO95482.1"/>
    </source>
</evidence>
<dbReference type="Gene3D" id="1.10.10.350">
    <property type="match status" value="1"/>
</dbReference>
<keyword evidence="2" id="KW-0547">Nucleotide-binding</keyword>
<organism evidence="7 8">
    <name type="scientific">Flavobacterium enshiense DK69</name>
    <dbReference type="NCBI Taxonomy" id="1107311"/>
    <lineage>
        <taxon>Bacteria</taxon>
        <taxon>Pseudomonadati</taxon>
        <taxon>Bacteroidota</taxon>
        <taxon>Flavobacteriia</taxon>
        <taxon>Flavobacteriales</taxon>
        <taxon>Flavobacteriaceae</taxon>
        <taxon>Flavobacterium</taxon>
    </lineage>
</organism>
<keyword evidence="1" id="KW-0436">Ligase</keyword>
<dbReference type="InterPro" id="IPR008925">
    <property type="entry name" value="aa_tRNA-synth_I_cd-bd_sf"/>
</dbReference>
<evidence type="ECO:0000259" key="6">
    <source>
        <dbReference type="Pfam" id="PF19269"/>
    </source>
</evidence>
<evidence type="ECO:0000256" key="5">
    <source>
        <dbReference type="ARBA" id="ARBA00023146"/>
    </source>
</evidence>
<gene>
    <name evidence="7" type="ORF">Q767_11830</name>
</gene>
<reference evidence="7 8" key="2">
    <citation type="journal article" date="2015" name="Stand. Genomic Sci.">
        <title>High quality draft genomic sequence of Flavobacterium enshiense DK69(T) and comparison among Flavobacterium genomes.</title>
        <authorList>
            <person name="Zeng Z."/>
            <person name="Chen C."/>
            <person name="Du H."/>
            <person name="Wang G."/>
            <person name="Li M."/>
        </authorList>
    </citation>
    <scope>NUCLEOTIDE SEQUENCE [LARGE SCALE GENOMIC DNA]</scope>
    <source>
        <strain evidence="7 8">DK69</strain>
    </source>
</reference>
<evidence type="ECO:0000256" key="4">
    <source>
        <dbReference type="ARBA" id="ARBA00022917"/>
    </source>
</evidence>
<dbReference type="STRING" id="1107311.Q767_11830"/>
<dbReference type="EMBL" id="JRLZ01000010">
    <property type="protein sequence ID" value="KGO95482.1"/>
    <property type="molecule type" value="Genomic_DNA"/>
</dbReference>